<dbReference type="SMART" id="SM00089">
    <property type="entry name" value="PKD"/>
    <property type="match status" value="1"/>
</dbReference>
<feature type="signal peptide" evidence="1">
    <location>
        <begin position="1"/>
        <end position="22"/>
    </location>
</feature>
<dbReference type="AlphaFoldDB" id="A0A9X3F491"/>
<reference evidence="3" key="1">
    <citation type="submission" date="2022-11" db="EMBL/GenBank/DDBJ databases">
        <title>Marilongibacter aestuarii gen. nov., sp. nov., isolated from tidal flat sediment.</title>
        <authorList>
            <person name="Jiayan W."/>
        </authorList>
    </citation>
    <scope>NUCLEOTIDE SEQUENCE</scope>
    <source>
        <strain evidence="3">Z1-6</strain>
    </source>
</reference>
<keyword evidence="1" id="KW-0732">Signal</keyword>
<dbReference type="SUPFAM" id="SSF101898">
    <property type="entry name" value="NHL repeat"/>
    <property type="match status" value="1"/>
</dbReference>
<evidence type="ECO:0000313" key="4">
    <source>
        <dbReference type="Proteomes" id="UP001145087"/>
    </source>
</evidence>
<organism evidence="3 4">
    <name type="scientific">Draconibacterium aestuarii</name>
    <dbReference type="NCBI Taxonomy" id="2998507"/>
    <lineage>
        <taxon>Bacteria</taxon>
        <taxon>Pseudomonadati</taxon>
        <taxon>Bacteroidota</taxon>
        <taxon>Bacteroidia</taxon>
        <taxon>Marinilabiliales</taxon>
        <taxon>Prolixibacteraceae</taxon>
        <taxon>Draconibacterium</taxon>
    </lineage>
</organism>
<name>A0A9X3F491_9BACT</name>
<dbReference type="Pfam" id="PF00801">
    <property type="entry name" value="PKD"/>
    <property type="match status" value="1"/>
</dbReference>
<feature type="chain" id="PRO_5040856465" evidence="1">
    <location>
        <begin position="23"/>
        <end position="433"/>
    </location>
</feature>
<dbReference type="Gene3D" id="2.130.10.10">
    <property type="entry name" value="YVTN repeat-like/Quinoprotein amine dehydrogenase"/>
    <property type="match status" value="1"/>
</dbReference>
<protein>
    <submittedName>
        <fullName evidence="3">PKD domain-containing protein</fullName>
    </submittedName>
</protein>
<proteinExistence type="predicted"/>
<dbReference type="InterPro" id="IPR013783">
    <property type="entry name" value="Ig-like_fold"/>
</dbReference>
<evidence type="ECO:0000259" key="2">
    <source>
        <dbReference type="PROSITE" id="PS50093"/>
    </source>
</evidence>
<evidence type="ECO:0000256" key="1">
    <source>
        <dbReference type="SAM" id="SignalP"/>
    </source>
</evidence>
<gene>
    <name evidence="3" type="ORF">OU798_07160</name>
</gene>
<evidence type="ECO:0000313" key="3">
    <source>
        <dbReference type="EMBL" id="MCY1720115.1"/>
    </source>
</evidence>
<dbReference type="InterPro" id="IPR022409">
    <property type="entry name" value="PKD/Chitinase_dom"/>
</dbReference>
<comment type="caution">
    <text evidence="3">The sequence shown here is derived from an EMBL/GenBank/DDBJ whole genome shotgun (WGS) entry which is preliminary data.</text>
</comment>
<dbReference type="RefSeq" id="WP_343332449.1">
    <property type="nucleotide sequence ID" value="NZ_JAPOHD010000013.1"/>
</dbReference>
<dbReference type="CDD" id="cd00146">
    <property type="entry name" value="PKD"/>
    <property type="match status" value="1"/>
</dbReference>
<dbReference type="PROSITE" id="PS50093">
    <property type="entry name" value="PKD"/>
    <property type="match status" value="1"/>
</dbReference>
<dbReference type="InterPro" id="IPR035986">
    <property type="entry name" value="PKD_dom_sf"/>
</dbReference>
<sequence>MKTKFSFILFLALAAIAFVSCSDDPNLKAGFTYSPEGTIQAGDTVYFTNTSSEASTFEWSFGDGEKSTEESPWHIYDEPGIYSVTLNAMNGEFKHSATKEINIAVDFAYIINYGSYSGDKSTVTAYNTYDEEVINGYYKTVNGLDMVSNVQYACNYEGNIYFMDNNADGISWVNAKTFEQTENAISSDIVKPRYCVGHGDYLYVSCYGGDVWYDSSLGYIAKINLNTNNVEKINLPGGPEGLAIVDGKLYVALRYGKSIGVVDLTTEAVSNIDFPGQPVFFEKDPQDNLYVVISRNWDDYATQTGVGYFNTHTNTLDATYALDGIGNTYDNVIDANSDFSKLYVSYTTSTDYSTYVSTGSIAVFDVASKQFESSNLVDGIVGVNGLQVVDDKIISFEAPSTTSNGKAVIYSNDGQEMEEYETGISPILMVESK</sequence>
<accession>A0A9X3F491</accession>
<dbReference type="Gene3D" id="2.60.40.10">
    <property type="entry name" value="Immunoglobulins"/>
    <property type="match status" value="1"/>
</dbReference>
<keyword evidence="4" id="KW-1185">Reference proteome</keyword>
<dbReference type="Proteomes" id="UP001145087">
    <property type="component" value="Unassembled WGS sequence"/>
</dbReference>
<dbReference type="PROSITE" id="PS51257">
    <property type="entry name" value="PROKAR_LIPOPROTEIN"/>
    <property type="match status" value="1"/>
</dbReference>
<dbReference type="EMBL" id="JAPOHD010000013">
    <property type="protein sequence ID" value="MCY1720115.1"/>
    <property type="molecule type" value="Genomic_DNA"/>
</dbReference>
<feature type="domain" description="PKD" evidence="2">
    <location>
        <begin position="27"/>
        <end position="105"/>
    </location>
</feature>
<dbReference type="InterPro" id="IPR000601">
    <property type="entry name" value="PKD_dom"/>
</dbReference>
<dbReference type="SUPFAM" id="SSF49299">
    <property type="entry name" value="PKD domain"/>
    <property type="match status" value="1"/>
</dbReference>
<dbReference type="InterPro" id="IPR015943">
    <property type="entry name" value="WD40/YVTN_repeat-like_dom_sf"/>
</dbReference>